<keyword evidence="3" id="KW-0813">Transport</keyword>
<name>A0A7T1F9Y3_9STAP</name>
<evidence type="ECO:0000313" key="4">
    <source>
        <dbReference type="Proteomes" id="UP000594455"/>
    </source>
</evidence>
<dbReference type="AlphaFoldDB" id="A0A7T1F9Y3"/>
<sequence>MSDTLIKTVTSKGTNKVEILKNVEVLLVETNILSKSNSMMQDIEYREQKGSIEVYPNVLLPHIKASYVKEAKIVLVKNSEATMNWDDKKVELIILLLIPEKTDEEVQSEIRNFMKHLANEEYIQKLMKRE</sequence>
<proteinExistence type="predicted"/>
<protein>
    <submittedName>
        <fullName evidence="3">PTS sugar transporter subunit IIA</fullName>
    </submittedName>
</protein>
<dbReference type="InterPro" id="IPR016152">
    <property type="entry name" value="PTrfase/Anion_transptr"/>
</dbReference>
<dbReference type="Pfam" id="PF00359">
    <property type="entry name" value="PTS_EIIA_2"/>
    <property type="match status" value="1"/>
</dbReference>
<dbReference type="RefSeq" id="WP_195718897.1">
    <property type="nucleotide sequence ID" value="NZ_CP064056.1"/>
</dbReference>
<comment type="subunit">
    <text evidence="1">Homodimer or homotrimer. Seems to be a monomer when not phosphorylated.</text>
</comment>
<feature type="domain" description="PTS EIIA type-2" evidence="2">
    <location>
        <begin position="1"/>
        <end position="130"/>
    </location>
</feature>
<organism evidence="3 4">
    <name type="scientific">Staphylococcus lloydii</name>
    <dbReference type="NCBI Taxonomy" id="2781774"/>
    <lineage>
        <taxon>Bacteria</taxon>
        <taxon>Bacillati</taxon>
        <taxon>Bacillota</taxon>
        <taxon>Bacilli</taxon>
        <taxon>Bacillales</taxon>
        <taxon>Staphylococcaceae</taxon>
        <taxon>Staphylococcus</taxon>
    </lineage>
</organism>
<accession>A0A7T1F9Y3</accession>
<gene>
    <name evidence="3" type="ORF">ISP08_12755</name>
</gene>
<dbReference type="SUPFAM" id="SSF55804">
    <property type="entry name" value="Phoshotransferase/anion transport protein"/>
    <property type="match status" value="1"/>
</dbReference>
<evidence type="ECO:0000313" key="3">
    <source>
        <dbReference type="EMBL" id="QPM75160.1"/>
    </source>
</evidence>
<reference evidence="3 4" key="1">
    <citation type="submission" date="2020-10" db="EMBL/GenBank/DDBJ databases">
        <title>Closed genome sequences of Staphylococcus lloydii sp. nov. and Staphylococcus durrellii sp. nov. Isolated from Captive Fruit Bats (Pteropus livingstonii).</title>
        <authorList>
            <person name="Fountain K."/>
        </authorList>
    </citation>
    <scope>NUCLEOTIDE SEQUENCE [LARGE SCALE GENOMIC DNA]</scope>
    <source>
        <strain evidence="3 4">23_2_7_LY</strain>
    </source>
</reference>
<dbReference type="PANTHER" id="PTHR47738:SF2">
    <property type="entry name" value="PTS SYSTEM FRUCTOSE-LIKE EIIA COMPONENT"/>
    <property type="match status" value="1"/>
</dbReference>
<dbReference type="InterPro" id="IPR051541">
    <property type="entry name" value="PTS_SugarTrans_NitroReg"/>
</dbReference>
<dbReference type="Gene3D" id="3.40.930.10">
    <property type="entry name" value="Mannitol-specific EII, Chain A"/>
    <property type="match status" value="1"/>
</dbReference>
<dbReference type="PANTHER" id="PTHR47738">
    <property type="entry name" value="PTS SYSTEM FRUCTOSE-LIKE EIIA COMPONENT-RELATED"/>
    <property type="match status" value="1"/>
</dbReference>
<dbReference type="KEGG" id="sllo:ISP08_12755"/>
<evidence type="ECO:0000259" key="2">
    <source>
        <dbReference type="PROSITE" id="PS51094"/>
    </source>
</evidence>
<dbReference type="InterPro" id="IPR002178">
    <property type="entry name" value="PTS_EIIA_type-2_dom"/>
</dbReference>
<dbReference type="EMBL" id="CP064056">
    <property type="protein sequence ID" value="QPM75160.1"/>
    <property type="molecule type" value="Genomic_DNA"/>
</dbReference>
<evidence type="ECO:0000256" key="1">
    <source>
        <dbReference type="ARBA" id="ARBA00011798"/>
    </source>
</evidence>
<dbReference type="PROSITE" id="PS51094">
    <property type="entry name" value="PTS_EIIA_TYPE_2"/>
    <property type="match status" value="1"/>
</dbReference>
<keyword evidence="4" id="KW-1185">Reference proteome</keyword>
<dbReference type="Proteomes" id="UP000594455">
    <property type="component" value="Chromosome"/>
</dbReference>
<keyword evidence="3" id="KW-0762">Sugar transport</keyword>